<organism evidence="3 4">
    <name type="scientific">Neolewinella aurantiaca</name>
    <dbReference type="NCBI Taxonomy" id="2602767"/>
    <lineage>
        <taxon>Bacteria</taxon>
        <taxon>Pseudomonadati</taxon>
        <taxon>Bacteroidota</taxon>
        <taxon>Saprospiria</taxon>
        <taxon>Saprospirales</taxon>
        <taxon>Lewinellaceae</taxon>
        <taxon>Neolewinella</taxon>
    </lineage>
</organism>
<reference evidence="3 4" key="1">
    <citation type="submission" date="2019-08" db="EMBL/GenBank/DDBJ databases">
        <title>Lewinella sp. strain SSH13 Genome sequencing and assembly.</title>
        <authorList>
            <person name="Kim I."/>
        </authorList>
    </citation>
    <scope>NUCLEOTIDE SEQUENCE [LARGE SCALE GENOMIC DNA]</scope>
    <source>
        <strain evidence="3 4">SSH13</strain>
    </source>
</reference>
<dbReference type="Gene3D" id="2.60.120.200">
    <property type="match status" value="1"/>
</dbReference>
<comment type="caution">
    <text evidence="3">The sequence shown here is derived from an EMBL/GenBank/DDBJ whole genome shotgun (WGS) entry which is preliminary data.</text>
</comment>
<dbReference type="InterPro" id="IPR013320">
    <property type="entry name" value="ConA-like_dom_sf"/>
</dbReference>
<keyword evidence="4" id="KW-1185">Reference proteome</keyword>
<dbReference type="SUPFAM" id="SSF49899">
    <property type="entry name" value="Concanavalin A-like lectins/glucanases"/>
    <property type="match status" value="1"/>
</dbReference>
<dbReference type="OrthoDB" id="9809583at2"/>
<dbReference type="InterPro" id="IPR000757">
    <property type="entry name" value="Beta-glucanase-like"/>
</dbReference>
<name>A0A5C7F9Q6_9BACT</name>
<dbReference type="InterPro" id="IPR050546">
    <property type="entry name" value="Glycosyl_Hydrlase_16"/>
</dbReference>
<accession>A0A5C7F9Q6</accession>
<evidence type="ECO:0000259" key="2">
    <source>
        <dbReference type="PROSITE" id="PS51762"/>
    </source>
</evidence>
<protein>
    <submittedName>
        <fullName evidence="3">Glycoside hydrolase family 16 protein</fullName>
    </submittedName>
</protein>
<dbReference type="Proteomes" id="UP000321907">
    <property type="component" value="Unassembled WGS sequence"/>
</dbReference>
<dbReference type="PANTHER" id="PTHR10963:SF55">
    <property type="entry name" value="GLYCOSIDE HYDROLASE FAMILY 16 PROTEIN"/>
    <property type="match status" value="1"/>
</dbReference>
<dbReference type="CDD" id="cd08023">
    <property type="entry name" value="GH16_laminarinase_like"/>
    <property type="match status" value="1"/>
</dbReference>
<dbReference type="AlphaFoldDB" id="A0A5C7F9Q6"/>
<feature type="domain" description="GH16" evidence="2">
    <location>
        <begin position="14"/>
        <end position="261"/>
    </location>
</feature>
<dbReference type="Pfam" id="PF00722">
    <property type="entry name" value="Glyco_hydro_16"/>
    <property type="match status" value="1"/>
</dbReference>
<evidence type="ECO:0000313" key="3">
    <source>
        <dbReference type="EMBL" id="TXF86290.1"/>
    </source>
</evidence>
<dbReference type="EMBL" id="VOXD01000041">
    <property type="protein sequence ID" value="TXF86290.1"/>
    <property type="molecule type" value="Genomic_DNA"/>
</dbReference>
<keyword evidence="3" id="KW-0378">Hydrolase</keyword>
<dbReference type="PANTHER" id="PTHR10963">
    <property type="entry name" value="GLYCOSYL HYDROLASE-RELATED"/>
    <property type="match status" value="1"/>
</dbReference>
<sequence length="261" mass="29416">MLLPLVVLQACSRVDAGDVSLAERTAERQLVWSDEFSGTDLDAEVWTHEPGDGCPDLCGWGNGEVQYYTKDNHRLEDGKLIITAEKNEGVYTSTRITTKEKQQFRYGRIEARVKLPVGKGLVPAFWMLGQNIDQVNWPACGEIDILKYKGQKPGEVLASLHTQTQNGVSASTKKTRFSDIEEGFHRYAAEWTPENIAFFVDDQWVHSFEPKSRSAEAWPFDKPFFLLLNLAVGGTYGGPEVDDSVFPQDYVIDYIRVYAPE</sequence>
<dbReference type="GO" id="GO:0004553">
    <property type="term" value="F:hydrolase activity, hydrolyzing O-glycosyl compounds"/>
    <property type="evidence" value="ECO:0007669"/>
    <property type="project" value="InterPro"/>
</dbReference>
<comment type="similarity">
    <text evidence="1">Belongs to the glycosyl hydrolase 16 family.</text>
</comment>
<evidence type="ECO:0000256" key="1">
    <source>
        <dbReference type="ARBA" id="ARBA00006865"/>
    </source>
</evidence>
<evidence type="ECO:0000313" key="4">
    <source>
        <dbReference type="Proteomes" id="UP000321907"/>
    </source>
</evidence>
<gene>
    <name evidence="3" type="ORF">FUA23_19685</name>
</gene>
<dbReference type="PROSITE" id="PS51762">
    <property type="entry name" value="GH16_2"/>
    <property type="match status" value="1"/>
</dbReference>
<dbReference type="GO" id="GO:0005975">
    <property type="term" value="P:carbohydrate metabolic process"/>
    <property type="evidence" value="ECO:0007669"/>
    <property type="project" value="InterPro"/>
</dbReference>
<proteinExistence type="inferred from homology"/>